<feature type="compositionally biased region" description="Low complexity" evidence="1">
    <location>
        <begin position="477"/>
        <end position="493"/>
    </location>
</feature>
<feature type="region of interest" description="Disordered" evidence="1">
    <location>
        <begin position="153"/>
        <end position="238"/>
    </location>
</feature>
<organism evidence="3 4">
    <name type="scientific">Rhodanobacter umsongensis</name>
    <dbReference type="NCBI Taxonomy" id="633153"/>
    <lineage>
        <taxon>Bacteria</taxon>
        <taxon>Pseudomonadati</taxon>
        <taxon>Pseudomonadota</taxon>
        <taxon>Gammaproteobacteria</taxon>
        <taxon>Lysobacterales</taxon>
        <taxon>Rhodanobacteraceae</taxon>
        <taxon>Rhodanobacter</taxon>
    </lineage>
</organism>
<feature type="region of interest" description="Disordered" evidence="1">
    <location>
        <begin position="406"/>
        <end position="518"/>
    </location>
</feature>
<evidence type="ECO:0000313" key="3">
    <source>
        <dbReference type="EMBL" id="MFC5437236.1"/>
    </source>
</evidence>
<sequence length="666" mass="68635">MSSPPPDQPATRSANPARIMLNSPLAAAMRARVYHQRTRQRPRDNKLRILAALGALLVHLLFLFAFVLGPAYELKLPPESPQSFLQVRLIEPPEPPPPPPVRGTPPKERGPRHQGRSTRPTPTRERSAHTQAVVAVQSPPAAAPPVIAKATEPRAPVPKPVAAPPPPVSLPQPSPTPDLQPIPLAVEPPSVTLPTTSLQPPVPPKFQPESVRKPQLEGNQPLLPPASLALPEVSAPSSPPIAVSSMALNAEVPKTASPASVMPARAQPPAAPPVPELQPVPLPAQPSPSVNLQARANMPAPTVPMEKPQVQAPAIEVAEAELEAVPLSAGVPTQTKPAAPTVKIDVADAASRIAVQPSIERPQLSVPPSAPAVPVATAATASKAAPAPSPDTAEQAAAHEITPSPAEVAAGRDVSSAPDAIPQGSDTAKPGEPEGAPVAPENAGSTAATARPTRGKPGDKGVGKQQGVGQPGGNRPGADQGSLAAGAQQGAPGSYVQLKPRGDTEIMNHGTPNIGYRPTRFEQDWAPEGESSIDTALRHAVEKTTVKHTFHLPRGVRVECAVMPLLPMSLLGCRNPDPPPKPVDAKVYERMHLAPARPLAPPAPAVSSAAPAPMVKFDNGAECAAARVAGGPPPPGCEGIVLPVKPAGTPASSSSSSWVPASDQFH</sequence>
<feature type="compositionally biased region" description="Low complexity" evidence="1">
    <location>
        <begin position="132"/>
        <end position="141"/>
    </location>
</feature>
<feature type="compositionally biased region" description="Low complexity" evidence="1">
    <location>
        <begin position="433"/>
        <end position="444"/>
    </location>
</feature>
<protein>
    <submittedName>
        <fullName evidence="3">Uncharacterized protein</fullName>
    </submittedName>
</protein>
<name>A0ABW0JN07_9GAMM</name>
<keyword evidence="4" id="KW-1185">Reference proteome</keyword>
<evidence type="ECO:0000313" key="4">
    <source>
        <dbReference type="Proteomes" id="UP001596013"/>
    </source>
</evidence>
<feature type="region of interest" description="Disordered" evidence="1">
    <location>
        <begin position="89"/>
        <end position="141"/>
    </location>
</feature>
<feature type="compositionally biased region" description="Pro residues" evidence="1">
    <location>
        <begin position="155"/>
        <end position="180"/>
    </location>
</feature>
<feature type="compositionally biased region" description="Pro residues" evidence="1">
    <location>
        <begin position="92"/>
        <end position="103"/>
    </location>
</feature>
<dbReference type="Proteomes" id="UP001596013">
    <property type="component" value="Unassembled WGS sequence"/>
</dbReference>
<dbReference type="RefSeq" id="WP_377305484.1">
    <property type="nucleotide sequence ID" value="NZ_JBHSMK010000007.1"/>
</dbReference>
<feature type="region of interest" description="Disordered" evidence="1">
    <location>
        <begin position="258"/>
        <end position="292"/>
    </location>
</feature>
<feature type="compositionally biased region" description="Pro residues" evidence="1">
    <location>
        <begin position="269"/>
        <end position="286"/>
    </location>
</feature>
<evidence type="ECO:0000256" key="1">
    <source>
        <dbReference type="SAM" id="MobiDB-lite"/>
    </source>
</evidence>
<feature type="compositionally biased region" description="Gly residues" evidence="1">
    <location>
        <begin position="464"/>
        <end position="475"/>
    </location>
</feature>
<evidence type="ECO:0000256" key="2">
    <source>
        <dbReference type="SAM" id="Phobius"/>
    </source>
</evidence>
<keyword evidence="2" id="KW-1133">Transmembrane helix</keyword>
<dbReference type="EMBL" id="JBHSMK010000007">
    <property type="protein sequence ID" value="MFC5437236.1"/>
    <property type="molecule type" value="Genomic_DNA"/>
</dbReference>
<feature type="transmembrane region" description="Helical" evidence="2">
    <location>
        <begin position="49"/>
        <end position="72"/>
    </location>
</feature>
<keyword evidence="2" id="KW-0812">Transmembrane</keyword>
<gene>
    <name evidence="3" type="ORF">ACFPME_11755</name>
</gene>
<feature type="region of interest" description="Disordered" evidence="1">
    <location>
        <begin position="635"/>
        <end position="666"/>
    </location>
</feature>
<accession>A0ABW0JN07</accession>
<comment type="caution">
    <text evidence="3">The sequence shown here is derived from an EMBL/GenBank/DDBJ whole genome shotgun (WGS) entry which is preliminary data.</text>
</comment>
<reference evidence="4" key="1">
    <citation type="journal article" date="2019" name="Int. J. Syst. Evol. Microbiol.">
        <title>The Global Catalogue of Microorganisms (GCM) 10K type strain sequencing project: providing services to taxonomists for standard genome sequencing and annotation.</title>
        <authorList>
            <consortium name="The Broad Institute Genomics Platform"/>
            <consortium name="The Broad Institute Genome Sequencing Center for Infectious Disease"/>
            <person name="Wu L."/>
            <person name="Ma J."/>
        </authorList>
    </citation>
    <scope>NUCLEOTIDE SEQUENCE [LARGE SCALE GENOMIC DNA]</scope>
    <source>
        <strain evidence="4">JCM 17130</strain>
    </source>
</reference>
<feature type="compositionally biased region" description="Low complexity" evidence="1">
    <location>
        <begin position="225"/>
        <end position="238"/>
    </location>
</feature>
<keyword evidence="2" id="KW-0472">Membrane</keyword>
<proteinExistence type="predicted"/>